<evidence type="ECO:0000313" key="2">
    <source>
        <dbReference type="EMBL" id="GFO07173.1"/>
    </source>
</evidence>
<organism evidence="2 3">
    <name type="scientific">Plakobranchus ocellatus</name>
    <dbReference type="NCBI Taxonomy" id="259542"/>
    <lineage>
        <taxon>Eukaryota</taxon>
        <taxon>Metazoa</taxon>
        <taxon>Spiralia</taxon>
        <taxon>Lophotrochozoa</taxon>
        <taxon>Mollusca</taxon>
        <taxon>Gastropoda</taxon>
        <taxon>Heterobranchia</taxon>
        <taxon>Euthyneura</taxon>
        <taxon>Panpulmonata</taxon>
        <taxon>Sacoglossa</taxon>
        <taxon>Placobranchoidea</taxon>
        <taxon>Plakobranchidae</taxon>
        <taxon>Plakobranchus</taxon>
    </lineage>
</organism>
<evidence type="ECO:0000256" key="1">
    <source>
        <dbReference type="SAM" id="MobiDB-lite"/>
    </source>
</evidence>
<comment type="caution">
    <text evidence="2">The sequence shown here is derived from an EMBL/GenBank/DDBJ whole genome shotgun (WGS) entry which is preliminary data.</text>
</comment>
<sequence>MADWLATVPDTNPYRVQQRVPDKQTATKGTHACLSTFGFHVKVSPLSGLLQFVAVWRRKWEVQCKMPVWGRGDDPRKQPVLKNMERPGNAAWP</sequence>
<gene>
    <name evidence="2" type="ORF">PoB_003367800</name>
</gene>
<dbReference type="Proteomes" id="UP000735302">
    <property type="component" value="Unassembled WGS sequence"/>
</dbReference>
<accession>A0AAV4AK72</accession>
<name>A0AAV4AK72_9GAST</name>
<dbReference type="AlphaFoldDB" id="A0AAV4AK72"/>
<proteinExistence type="predicted"/>
<keyword evidence="3" id="KW-1185">Reference proteome</keyword>
<dbReference type="EMBL" id="BLXT01003842">
    <property type="protein sequence ID" value="GFO07173.1"/>
    <property type="molecule type" value="Genomic_DNA"/>
</dbReference>
<feature type="region of interest" description="Disordered" evidence="1">
    <location>
        <begin position="71"/>
        <end position="93"/>
    </location>
</feature>
<reference evidence="2 3" key="1">
    <citation type="journal article" date="2021" name="Elife">
        <title>Chloroplast acquisition without the gene transfer in kleptoplastic sea slugs, Plakobranchus ocellatus.</title>
        <authorList>
            <person name="Maeda T."/>
            <person name="Takahashi S."/>
            <person name="Yoshida T."/>
            <person name="Shimamura S."/>
            <person name="Takaki Y."/>
            <person name="Nagai Y."/>
            <person name="Toyoda A."/>
            <person name="Suzuki Y."/>
            <person name="Arimoto A."/>
            <person name="Ishii H."/>
            <person name="Satoh N."/>
            <person name="Nishiyama T."/>
            <person name="Hasebe M."/>
            <person name="Maruyama T."/>
            <person name="Minagawa J."/>
            <person name="Obokata J."/>
            <person name="Shigenobu S."/>
        </authorList>
    </citation>
    <scope>NUCLEOTIDE SEQUENCE [LARGE SCALE GENOMIC DNA]</scope>
</reference>
<evidence type="ECO:0000313" key="3">
    <source>
        <dbReference type="Proteomes" id="UP000735302"/>
    </source>
</evidence>
<protein>
    <submittedName>
        <fullName evidence="2">Uncharacterized protein</fullName>
    </submittedName>
</protein>